<feature type="compositionally biased region" description="Basic and acidic residues" evidence="7">
    <location>
        <begin position="605"/>
        <end position="626"/>
    </location>
</feature>
<name>A0AAV6S8F3_SOLSE</name>
<evidence type="ECO:0000256" key="4">
    <source>
        <dbReference type="ARBA" id="ARBA00023054"/>
    </source>
</evidence>
<feature type="repeat" description="ANK" evidence="5">
    <location>
        <begin position="1468"/>
        <end position="1492"/>
    </location>
</feature>
<feature type="compositionally biased region" description="Polar residues" evidence="7">
    <location>
        <begin position="921"/>
        <end position="949"/>
    </location>
</feature>
<feature type="region of interest" description="Disordered" evidence="7">
    <location>
        <begin position="164"/>
        <end position="218"/>
    </location>
</feature>
<dbReference type="InterPro" id="IPR002110">
    <property type="entry name" value="Ankyrin_rpt"/>
</dbReference>
<keyword evidence="4 6" id="KW-0175">Coiled coil</keyword>
<feature type="compositionally biased region" description="Polar residues" evidence="7">
    <location>
        <begin position="1010"/>
        <end position="1021"/>
    </location>
</feature>
<reference evidence="8 9" key="1">
    <citation type="journal article" date="2021" name="Sci. Rep.">
        <title>Chromosome anchoring in Senegalese sole (Solea senegalensis) reveals sex-associated markers and genome rearrangements in flatfish.</title>
        <authorList>
            <person name="Guerrero-Cozar I."/>
            <person name="Gomez-Garrido J."/>
            <person name="Berbel C."/>
            <person name="Martinez-Blanch J.F."/>
            <person name="Alioto T."/>
            <person name="Claros M.G."/>
            <person name="Gagnaire P.A."/>
            <person name="Manchado M."/>
        </authorList>
    </citation>
    <scope>NUCLEOTIDE SEQUENCE [LARGE SCALE GENOMIC DNA]</scope>
    <source>
        <strain evidence="8">Sse05_10M</strain>
    </source>
</reference>
<sequence>MMDKKSANGFQTKASEGGVQRKQLPYSVETPYGFHLDLDFLKYVDDIEKGNTIKRVHIQRRVKNPPKFSTLPRNFSLPGHGARPVSKEKDSTWSGTSTLGPKPKSRVTEVQQIFDFRANEGGASSQSGKGSISQGSEYVSAKPREEVGMVARGVEEKTVEIQSRPNLLRASSMPVTLQQRKGSDSSSPDRTLGTPENGSTENMFRASPDVTERRTVPQERTGLHHQITVALKRVRELEEQVKTIPELKAQISSLREERERLLRQLQARTQAQISTSPSTKASSSGAGSQPPGHRPSEGLNLALTNQPTRVAEKSRVLQEERESASAQAEKEKTSESSAQESQRPAQPPEKSQTIESPLQHAVQKLSQDIAGEELTSLTVAVKDAETSSIQDGNAQNVKKPEEPESLQVLQEKLMILEDKLTQASQELNKTNSLLKVQIEENKVKEDKILQLSEGVRVEICTPDAHSRSRRESIDTGTVTEKVDFANQETETESVATIDQGTDTDRICVEVCVPTAITENIDEVTETKFEAHEQVTGTEAEMEMEAVSPPRPRANSMERGMVTERIATQDQMTETPVAERVNQVTETEGEAVTDHPQRPRASSVDRGTETERVNTVDRVTETEEAQRTDQQTETEMERRQDNNPARDAEAENQVRESTSSERVEGGDPVVIVRIEDVDSVVSERVDDKEANEKIERDSETVVMKVITESTVVVLKSAAEQSVASDRVSQNQERTSSLAATGEDKESMSKASLAQNDLETKEMIPPKSVVKEIVETKQISVKSVENKQRVEEDVVGSMVKEAKITETVVSPAENATVKTVPPVRPQRGRKPSSEQAQPSTPQPQAAPVCPRRGSSEVQAQQPQTKPQPQEHVQSSQPEAQTPTQLLEEQVKGETPSLSQVADKTLAETPPGESCEEKALPQPQAETQGPSPGSKGVQTRPKSIQAQTSVTRRGSKELKGTQKGSTVSQPPGRGVGEAQSRPTRQGSSDVKVQSQGSRRSFTETHSLKKDTSDAQSQRRGSSETAQRRSSTEAQATRRDTGEAQPPRRGSSESPTSPAALGQVVTRITGLLGEQWAQLGSSTGAQQTPSPQEIPSAQKQTAVKRAEAGKGATAKATGKAAPAATAGKPGPSKMSSIQSQLVSSLSVLSAFYSPGQKAAASKQQEQGLKSIMKKNGVADKQANKGAKKNLKFVGVNGGYESTSSEESSGDEKPKFEVEEEDSSEPEVEKEKEEKEKEPQPAEKPEEAAEIQEKDAKVSAEGEGAVAEVKKEVERGLMDPESSQEEQAEQEKVDKGFIDACIYVKDRMEEVSSPDKEMRQVLVVLYKEWFKVSSQKDSQADTVTLYLRQVGMTTPTLLPYVVNLTDGNGNMALHYSVSHSNFPVVKLLLDTGLCETNNVNKAGYTPVMLAALTAAETTDDLEVAQQLLKLGDVNARSRQAGQTALMLAVSHGRVAMVKLLLSSGADVNAQDREGSTALMCASEHGHTHIARLLLETGRCDIDLVDKNNQTALSVAERASHQDIVDLLKAHAETGASEPQSGTDLL</sequence>
<feature type="repeat" description="ANK" evidence="5">
    <location>
        <begin position="1435"/>
        <end position="1467"/>
    </location>
</feature>
<dbReference type="PANTHER" id="PTHR24168">
    <property type="entry name" value="KN MOTIF AND ANKYRIN REPEAT DOMAIN-CONTAINING"/>
    <property type="match status" value="1"/>
</dbReference>
<dbReference type="GO" id="GO:0005856">
    <property type="term" value="C:cytoskeleton"/>
    <property type="evidence" value="ECO:0007669"/>
    <property type="project" value="TreeGrafter"/>
</dbReference>
<evidence type="ECO:0000256" key="6">
    <source>
        <dbReference type="SAM" id="Coils"/>
    </source>
</evidence>
<evidence type="ECO:0000256" key="7">
    <source>
        <dbReference type="SAM" id="MobiDB-lite"/>
    </source>
</evidence>
<feature type="region of interest" description="Disordered" evidence="7">
    <location>
        <begin position="1174"/>
        <end position="1262"/>
    </location>
</feature>
<evidence type="ECO:0000256" key="1">
    <source>
        <dbReference type="ARBA" id="ARBA00022553"/>
    </source>
</evidence>
<evidence type="ECO:0000256" key="3">
    <source>
        <dbReference type="ARBA" id="ARBA00023043"/>
    </source>
</evidence>
<keyword evidence="2" id="KW-0677">Repeat</keyword>
<accession>A0AAV6S8F3</accession>
<evidence type="ECO:0000313" key="8">
    <source>
        <dbReference type="EMBL" id="KAG7513230.1"/>
    </source>
</evidence>
<feature type="compositionally biased region" description="Low complexity" evidence="7">
    <location>
        <begin position="266"/>
        <end position="288"/>
    </location>
</feature>
<feature type="compositionally biased region" description="Low complexity" evidence="7">
    <location>
        <begin position="1105"/>
        <end position="1136"/>
    </location>
</feature>
<dbReference type="GO" id="GO:0030837">
    <property type="term" value="P:negative regulation of actin filament polymerization"/>
    <property type="evidence" value="ECO:0007669"/>
    <property type="project" value="InterPro"/>
</dbReference>
<feature type="compositionally biased region" description="Basic and acidic residues" evidence="7">
    <location>
        <begin position="1222"/>
        <end position="1255"/>
    </location>
</feature>
<dbReference type="Proteomes" id="UP000693946">
    <property type="component" value="Linkage Group LG14"/>
</dbReference>
<feature type="region of interest" description="Disordered" evidence="7">
    <location>
        <begin position="65"/>
        <end position="106"/>
    </location>
</feature>
<feature type="compositionally biased region" description="Polar residues" evidence="7">
    <location>
        <begin position="868"/>
        <end position="884"/>
    </location>
</feature>
<feature type="region of interest" description="Disordered" evidence="7">
    <location>
        <begin position="565"/>
        <end position="665"/>
    </location>
</feature>
<keyword evidence="1" id="KW-0597">Phosphoprotein</keyword>
<dbReference type="PROSITE" id="PS50297">
    <property type="entry name" value="ANK_REP_REGION"/>
    <property type="match status" value="3"/>
</dbReference>
<feature type="region of interest" description="Disordered" evidence="7">
    <location>
        <begin position="535"/>
        <end position="554"/>
    </location>
</feature>
<keyword evidence="3 5" id="KW-0040">ANK repeat</keyword>
<feature type="region of interest" description="Disordered" evidence="7">
    <location>
        <begin position="1"/>
        <end position="22"/>
    </location>
</feature>
<dbReference type="EMBL" id="JAGKHQ010000006">
    <property type="protein sequence ID" value="KAG7513230.1"/>
    <property type="molecule type" value="Genomic_DNA"/>
</dbReference>
<dbReference type="Pfam" id="PF12796">
    <property type="entry name" value="Ank_2"/>
    <property type="match status" value="2"/>
</dbReference>
<feature type="compositionally biased region" description="Polar residues" evidence="7">
    <location>
        <begin position="977"/>
        <end position="996"/>
    </location>
</feature>
<gene>
    <name evidence="8" type="ORF">JOB18_002162</name>
</gene>
<feature type="compositionally biased region" description="Low complexity" evidence="7">
    <location>
        <begin position="831"/>
        <end position="845"/>
    </location>
</feature>
<evidence type="ECO:0000256" key="5">
    <source>
        <dbReference type="PROSITE-ProRule" id="PRU00023"/>
    </source>
</evidence>
<feature type="compositionally biased region" description="Low complexity" evidence="7">
    <location>
        <begin position="121"/>
        <end position="136"/>
    </location>
</feature>
<feature type="compositionally biased region" description="Basic and acidic residues" evidence="7">
    <location>
        <begin position="310"/>
        <end position="334"/>
    </location>
</feature>
<feature type="compositionally biased region" description="Polar residues" evidence="7">
    <location>
        <begin position="717"/>
        <end position="737"/>
    </location>
</feature>
<dbReference type="SMART" id="SM00248">
    <property type="entry name" value="ANK"/>
    <property type="match status" value="4"/>
</dbReference>
<feature type="region of interest" description="Disordered" evidence="7">
    <location>
        <begin position="119"/>
        <end position="144"/>
    </location>
</feature>
<evidence type="ECO:0000313" key="9">
    <source>
        <dbReference type="Proteomes" id="UP000693946"/>
    </source>
</evidence>
<feature type="compositionally biased region" description="Polar residues" evidence="7">
    <location>
        <begin position="1074"/>
        <end position="1097"/>
    </location>
</feature>
<keyword evidence="9" id="KW-1185">Reference proteome</keyword>
<proteinExistence type="predicted"/>
<feature type="compositionally biased region" description="Basic and acidic residues" evidence="7">
    <location>
        <begin position="997"/>
        <end position="1009"/>
    </location>
</feature>
<feature type="region of interest" description="Disordered" evidence="7">
    <location>
        <begin position="716"/>
        <end position="761"/>
    </location>
</feature>
<dbReference type="PANTHER" id="PTHR24168:SF24">
    <property type="entry name" value="KN MOTIF AND ANKYRIN REPEAT DOMAIN-CONTAINING PROTEIN 4"/>
    <property type="match status" value="1"/>
</dbReference>
<dbReference type="GO" id="GO:0005737">
    <property type="term" value="C:cytoplasm"/>
    <property type="evidence" value="ECO:0007669"/>
    <property type="project" value="TreeGrafter"/>
</dbReference>
<feature type="region of interest" description="Disordered" evidence="7">
    <location>
        <begin position="266"/>
        <end position="355"/>
    </location>
</feature>
<feature type="coiled-coil region" evidence="6">
    <location>
        <begin position="406"/>
        <end position="433"/>
    </location>
</feature>
<feature type="repeat" description="ANK" evidence="5">
    <location>
        <begin position="1363"/>
        <end position="1387"/>
    </location>
</feature>
<dbReference type="PROSITE" id="PS50088">
    <property type="entry name" value="ANK_REPEAT"/>
    <property type="match status" value="3"/>
</dbReference>
<feature type="compositionally biased region" description="Basic and acidic residues" evidence="7">
    <location>
        <begin position="634"/>
        <end position="664"/>
    </location>
</feature>
<organism evidence="8 9">
    <name type="scientific">Solea senegalensis</name>
    <name type="common">Senegalese sole</name>
    <dbReference type="NCBI Taxonomy" id="28829"/>
    <lineage>
        <taxon>Eukaryota</taxon>
        <taxon>Metazoa</taxon>
        <taxon>Chordata</taxon>
        <taxon>Craniata</taxon>
        <taxon>Vertebrata</taxon>
        <taxon>Euteleostomi</taxon>
        <taxon>Actinopterygii</taxon>
        <taxon>Neopterygii</taxon>
        <taxon>Teleostei</taxon>
        <taxon>Neoteleostei</taxon>
        <taxon>Acanthomorphata</taxon>
        <taxon>Carangaria</taxon>
        <taxon>Pleuronectiformes</taxon>
        <taxon>Pleuronectoidei</taxon>
        <taxon>Soleidae</taxon>
        <taxon>Solea</taxon>
    </lineage>
</organism>
<comment type="caution">
    <text evidence="8">The sequence shown here is derived from an EMBL/GenBank/DDBJ whole genome shotgun (WGS) entry which is preliminary data.</text>
</comment>
<feature type="compositionally biased region" description="Polar residues" evidence="7">
    <location>
        <begin position="173"/>
        <end position="202"/>
    </location>
</feature>
<evidence type="ECO:0000256" key="2">
    <source>
        <dbReference type="ARBA" id="ARBA00022737"/>
    </source>
</evidence>
<dbReference type="FunFam" id="1.25.40.20:FF:000017">
    <property type="entry name" value="KN motif and ankyrin repeat domain-containing protein 1"/>
    <property type="match status" value="1"/>
</dbReference>
<feature type="compositionally biased region" description="Basic and acidic residues" evidence="7">
    <location>
        <begin position="1022"/>
        <end position="1038"/>
    </location>
</feature>
<feature type="compositionally biased region" description="Low complexity" evidence="7">
    <location>
        <begin position="856"/>
        <end position="867"/>
    </location>
</feature>
<dbReference type="InterPro" id="IPR021939">
    <property type="entry name" value="KN_motif"/>
</dbReference>
<protein>
    <submittedName>
        <fullName evidence="8">KN motif and ankyrin repeat domain-containing protein 4</fullName>
    </submittedName>
</protein>
<dbReference type="InterPro" id="IPR047184">
    <property type="entry name" value="KANK1-4"/>
</dbReference>
<feature type="region of interest" description="Disordered" evidence="7">
    <location>
        <begin position="802"/>
        <end position="1136"/>
    </location>
</feature>
<dbReference type="Pfam" id="PF12075">
    <property type="entry name" value="KN_motif"/>
    <property type="match status" value="1"/>
</dbReference>